<proteinExistence type="predicted"/>
<sequence>MSLPLSNGYRLIPARGMFQTLTATVKQLRDGTYYWSVQAIDTAFAGSEFSTESTFVIDGNPPIISTIDDRFTSEGQTINSISLSVTDASAQLCSLTLTFNSSNTNLIPISNISYTC</sequence>
<dbReference type="Gene3D" id="2.60.40.10">
    <property type="entry name" value="Immunoglobulins"/>
    <property type="match status" value="1"/>
</dbReference>
<reference evidence="2" key="1">
    <citation type="submission" date="2012-11" db="EMBL/GenBank/DDBJ databases">
        <authorList>
            <person name="Lucero-Rivera Y.E."/>
            <person name="Tovar-Ramirez D."/>
        </authorList>
    </citation>
    <scope>NUCLEOTIDE SEQUENCE [LARGE SCALE GENOMIC DNA]</scope>
    <source>
        <strain evidence="2">Araruama</strain>
    </source>
</reference>
<name>A0A1V1NQV6_9BACT</name>
<evidence type="ECO:0008006" key="3">
    <source>
        <dbReference type="Google" id="ProtNLM"/>
    </source>
</evidence>
<evidence type="ECO:0000313" key="2">
    <source>
        <dbReference type="Proteomes" id="UP000189670"/>
    </source>
</evidence>
<organism evidence="1 2">
    <name type="scientific">Candidatus Magnetoglobus multicellularis str. Araruama</name>
    <dbReference type="NCBI Taxonomy" id="890399"/>
    <lineage>
        <taxon>Bacteria</taxon>
        <taxon>Pseudomonadati</taxon>
        <taxon>Thermodesulfobacteriota</taxon>
        <taxon>Desulfobacteria</taxon>
        <taxon>Desulfobacterales</taxon>
        <taxon>Desulfobacteraceae</taxon>
        <taxon>Candidatus Magnetoglobus</taxon>
    </lineage>
</organism>
<protein>
    <recommendedName>
        <fullName evidence="3">Ig-like domain-containing protein</fullName>
    </recommendedName>
</protein>
<comment type="caution">
    <text evidence="1">The sequence shown here is derived from an EMBL/GenBank/DDBJ whole genome shotgun (WGS) entry which is preliminary data.</text>
</comment>
<dbReference type="AlphaFoldDB" id="A0A1V1NQV6"/>
<gene>
    <name evidence="1" type="ORF">OMM_15073</name>
</gene>
<dbReference type="InterPro" id="IPR013783">
    <property type="entry name" value="Ig-like_fold"/>
</dbReference>
<evidence type="ECO:0000313" key="1">
    <source>
        <dbReference type="EMBL" id="ETR64945.1"/>
    </source>
</evidence>
<dbReference type="EMBL" id="ATBP01003407">
    <property type="protein sequence ID" value="ETR64945.1"/>
    <property type="molecule type" value="Genomic_DNA"/>
</dbReference>
<feature type="non-terminal residue" evidence="1">
    <location>
        <position position="116"/>
    </location>
</feature>
<dbReference type="Proteomes" id="UP000189670">
    <property type="component" value="Unassembled WGS sequence"/>
</dbReference>
<accession>A0A1V1NQV6</accession>